<feature type="signal peptide" evidence="4">
    <location>
        <begin position="1"/>
        <end position="24"/>
    </location>
</feature>
<dbReference type="EMBL" id="JBEDUW010000004">
    <property type="protein sequence ID" value="KAK9934006.1"/>
    <property type="molecule type" value="Genomic_DNA"/>
</dbReference>
<gene>
    <name evidence="6" type="ORF">M0R45_021173</name>
</gene>
<comment type="similarity">
    <text evidence="3">Belongs to the PMEI family.</text>
</comment>
<evidence type="ECO:0000259" key="5">
    <source>
        <dbReference type="SMART" id="SM00856"/>
    </source>
</evidence>
<reference evidence="6 7" key="1">
    <citation type="journal article" date="2023" name="G3 (Bethesda)">
        <title>A chromosome-length genome assembly and annotation of blackberry (Rubus argutus, cv. 'Hillquist').</title>
        <authorList>
            <person name="Bruna T."/>
            <person name="Aryal R."/>
            <person name="Dudchenko O."/>
            <person name="Sargent D.J."/>
            <person name="Mead D."/>
            <person name="Buti M."/>
            <person name="Cavallini A."/>
            <person name="Hytonen T."/>
            <person name="Andres J."/>
            <person name="Pham M."/>
            <person name="Weisz D."/>
            <person name="Mascagni F."/>
            <person name="Usai G."/>
            <person name="Natali L."/>
            <person name="Bassil N."/>
            <person name="Fernandez G.E."/>
            <person name="Lomsadze A."/>
            <person name="Armour M."/>
            <person name="Olukolu B."/>
            <person name="Poorten T."/>
            <person name="Britton C."/>
            <person name="Davik J."/>
            <person name="Ashrafi H."/>
            <person name="Aiden E.L."/>
            <person name="Borodovsky M."/>
            <person name="Worthington M."/>
        </authorList>
    </citation>
    <scope>NUCLEOTIDE SEQUENCE [LARGE SCALE GENOMIC DNA]</scope>
    <source>
        <strain evidence="6">PI 553951</strain>
    </source>
</reference>
<accession>A0AAW1XAN0</accession>
<name>A0AAW1XAN0_RUBAR</name>
<dbReference type="Gene3D" id="1.20.140.40">
    <property type="entry name" value="Invertase/pectin methylesterase inhibitor family protein"/>
    <property type="match status" value="1"/>
</dbReference>
<dbReference type="NCBIfam" id="TIGR01614">
    <property type="entry name" value="PME_inhib"/>
    <property type="match status" value="1"/>
</dbReference>
<dbReference type="Pfam" id="PF04043">
    <property type="entry name" value="PMEI"/>
    <property type="match status" value="1"/>
</dbReference>
<dbReference type="InterPro" id="IPR006501">
    <property type="entry name" value="Pectinesterase_inhib_dom"/>
</dbReference>
<proteinExistence type="inferred from homology"/>
<keyword evidence="1 4" id="KW-0732">Signal</keyword>
<dbReference type="PANTHER" id="PTHR35357:SF8">
    <property type="entry name" value="OS01G0111000 PROTEIN"/>
    <property type="match status" value="1"/>
</dbReference>
<dbReference type="InterPro" id="IPR034087">
    <property type="entry name" value="C/VIF1"/>
</dbReference>
<evidence type="ECO:0000313" key="6">
    <source>
        <dbReference type="EMBL" id="KAK9934006.1"/>
    </source>
</evidence>
<dbReference type="SUPFAM" id="SSF101148">
    <property type="entry name" value="Plant invertase/pectin methylesterase inhibitor"/>
    <property type="match status" value="1"/>
</dbReference>
<dbReference type="CDD" id="cd15796">
    <property type="entry name" value="CIF_like"/>
    <property type="match status" value="1"/>
</dbReference>
<dbReference type="InterPro" id="IPR035513">
    <property type="entry name" value="Invertase/methylesterase_inhib"/>
</dbReference>
<evidence type="ECO:0000313" key="7">
    <source>
        <dbReference type="Proteomes" id="UP001457282"/>
    </source>
</evidence>
<evidence type="ECO:0000256" key="2">
    <source>
        <dbReference type="ARBA" id="ARBA00023157"/>
    </source>
</evidence>
<organism evidence="6 7">
    <name type="scientific">Rubus argutus</name>
    <name type="common">Southern blackberry</name>
    <dbReference type="NCBI Taxonomy" id="59490"/>
    <lineage>
        <taxon>Eukaryota</taxon>
        <taxon>Viridiplantae</taxon>
        <taxon>Streptophyta</taxon>
        <taxon>Embryophyta</taxon>
        <taxon>Tracheophyta</taxon>
        <taxon>Spermatophyta</taxon>
        <taxon>Magnoliopsida</taxon>
        <taxon>eudicotyledons</taxon>
        <taxon>Gunneridae</taxon>
        <taxon>Pentapetalae</taxon>
        <taxon>rosids</taxon>
        <taxon>fabids</taxon>
        <taxon>Rosales</taxon>
        <taxon>Rosaceae</taxon>
        <taxon>Rosoideae</taxon>
        <taxon>Rosoideae incertae sedis</taxon>
        <taxon>Rubus</taxon>
    </lineage>
</organism>
<sequence>MKKPISLVVLIFLIQIVFIPTSRCNDLVNETCKKIPRPNICISILEADPRTEGSDIDGLATIMVGEVERRASDTLSKVNVLLRQKPRDKPLNDCHNNYVAITRDDVPQASGAIDAGDSGKAVQLMNDAVGMADSCEGGFKGHSPLTSANNGVKDVSSVAAAISRMI</sequence>
<protein>
    <recommendedName>
        <fullName evidence="5">Pectinesterase inhibitor domain-containing protein</fullName>
    </recommendedName>
</protein>
<dbReference type="PANTHER" id="PTHR35357">
    <property type="entry name" value="OS02G0537100 PROTEIN"/>
    <property type="match status" value="1"/>
</dbReference>
<keyword evidence="7" id="KW-1185">Reference proteome</keyword>
<dbReference type="Proteomes" id="UP001457282">
    <property type="component" value="Unassembled WGS sequence"/>
</dbReference>
<comment type="caution">
    <text evidence="6">The sequence shown here is derived from an EMBL/GenBank/DDBJ whole genome shotgun (WGS) entry which is preliminary data.</text>
</comment>
<feature type="domain" description="Pectinesterase inhibitor" evidence="5">
    <location>
        <begin position="23"/>
        <end position="162"/>
    </location>
</feature>
<keyword evidence="2" id="KW-1015">Disulfide bond</keyword>
<evidence type="ECO:0000256" key="1">
    <source>
        <dbReference type="ARBA" id="ARBA00022729"/>
    </source>
</evidence>
<dbReference type="SMART" id="SM00856">
    <property type="entry name" value="PMEI"/>
    <property type="match status" value="1"/>
</dbReference>
<feature type="chain" id="PRO_5043374068" description="Pectinesterase inhibitor domain-containing protein" evidence="4">
    <location>
        <begin position="25"/>
        <end position="166"/>
    </location>
</feature>
<evidence type="ECO:0000256" key="4">
    <source>
        <dbReference type="SAM" id="SignalP"/>
    </source>
</evidence>
<dbReference type="AlphaFoldDB" id="A0AAW1XAN0"/>
<evidence type="ECO:0000256" key="3">
    <source>
        <dbReference type="ARBA" id="ARBA00038471"/>
    </source>
</evidence>
<dbReference type="GO" id="GO:0004857">
    <property type="term" value="F:enzyme inhibitor activity"/>
    <property type="evidence" value="ECO:0007669"/>
    <property type="project" value="InterPro"/>
</dbReference>